<keyword evidence="2" id="KW-1133">Transmembrane helix</keyword>
<protein>
    <submittedName>
        <fullName evidence="3">Uncharacterized protein</fullName>
    </submittedName>
</protein>
<feature type="compositionally biased region" description="Basic and acidic residues" evidence="1">
    <location>
        <begin position="494"/>
        <end position="514"/>
    </location>
</feature>
<evidence type="ECO:0000256" key="2">
    <source>
        <dbReference type="SAM" id="Phobius"/>
    </source>
</evidence>
<dbReference type="AlphaFoldDB" id="A0A7S3CL08"/>
<keyword evidence="2" id="KW-0472">Membrane</keyword>
<evidence type="ECO:0000256" key="1">
    <source>
        <dbReference type="SAM" id="MobiDB-lite"/>
    </source>
</evidence>
<reference evidence="3" key="1">
    <citation type="submission" date="2021-01" db="EMBL/GenBank/DDBJ databases">
        <authorList>
            <person name="Corre E."/>
            <person name="Pelletier E."/>
            <person name="Niang G."/>
            <person name="Scheremetjew M."/>
            <person name="Finn R."/>
            <person name="Kale V."/>
            <person name="Holt S."/>
            <person name="Cochrane G."/>
            <person name="Meng A."/>
            <person name="Brown T."/>
            <person name="Cohen L."/>
        </authorList>
    </citation>
    <scope>NUCLEOTIDE SEQUENCE</scope>
    <source>
        <strain evidence="3">Ras09</strain>
    </source>
</reference>
<dbReference type="AntiFam" id="ANF00095">
    <property type="entry name" value="Shadow ORF (opposite ABC transporters)"/>
</dbReference>
<organism evidence="3">
    <name type="scientific">Strombidium rassoulzadegani</name>
    <dbReference type="NCBI Taxonomy" id="1082188"/>
    <lineage>
        <taxon>Eukaryota</taxon>
        <taxon>Sar</taxon>
        <taxon>Alveolata</taxon>
        <taxon>Ciliophora</taxon>
        <taxon>Intramacronucleata</taxon>
        <taxon>Spirotrichea</taxon>
        <taxon>Oligotrichia</taxon>
        <taxon>Strombidiidae</taxon>
        <taxon>Strombidium</taxon>
    </lineage>
</organism>
<feature type="transmembrane region" description="Helical" evidence="2">
    <location>
        <begin position="689"/>
        <end position="709"/>
    </location>
</feature>
<keyword evidence="2" id="KW-0812">Transmembrane</keyword>
<sequence length="743" mass="79039">MAKMFGFEVEGVDCQVFLHSVLLLSVLELPLVFLLLSKLSLSLFLHLLLLLALLLPKSPVVAVFLGNQLVVRALLNNDSVLEHDDLVTVSHSGESMGNDERGRALRNLIDGLLNLLLGLRVKGRGGLIEAHDLGLLEQGSSNGDPLLLSSRQLESPLAHELVVAPLLLHDELVDGGALGSRDNLLDQLEGLLGVVNNLGDLGVSNASVGDVVEDGVIEEHAVLGHDGDVAPEVIELELGDVLAVDENLARLDVVESVQEPHDRALPRSRLPDDADLLARLDLEGQLVDDDGLLVLGQLGVVGEADVLELDLGPLDLGLDGVGGLLNHLIGAQEVEHLLDVDHALPDPSPERAEEAEGLVDLHVVGVEHDEGSDGQLARLQELVRQEEGREQAQGDHEALRDVKHDEATGDPDVLLFVLDEGLLESLLLVALRIEVLDCLEVEQRVSRLLVVVLVCERHVLETSGSPLGEVVGGGDVDEDGGEEEEAELPAEEGEVNHEGERDLGHDGDQRERSQPQHLGEGGGSLGHDSNDLARLPAQVEGQALPLHVVVDVVCDGDLGGGRQAGVGQLPDVVQKVRSKLAEGIEPDQKVGLLVRGALTDSVGASDGVDCELEADGDEHVGALVGEDEEEVKDNQELLVEAPNPDPGNGELYEAPDAEVLLNAVVTPGNHALLLLLLKLRLLLLDLGVQVLLVALLLNIITGLSILISLDQGFVHVLSIDARDDARRPLTTIGQVLKHIGAFC</sequence>
<name>A0A7S3CL08_9SPIT</name>
<evidence type="ECO:0000313" key="3">
    <source>
        <dbReference type="EMBL" id="CAE0230753.1"/>
    </source>
</evidence>
<gene>
    <name evidence="3" type="ORF">SRAS04492_LOCUS2547</name>
</gene>
<accession>A0A7S3CL08</accession>
<feature type="region of interest" description="Disordered" evidence="1">
    <location>
        <begin position="464"/>
        <end position="531"/>
    </location>
</feature>
<feature type="transmembrane region" description="Helical" evidence="2">
    <location>
        <begin position="43"/>
        <end position="65"/>
    </location>
</feature>
<feature type="transmembrane region" description="Helical" evidence="2">
    <location>
        <begin position="16"/>
        <end position="36"/>
    </location>
</feature>
<proteinExistence type="predicted"/>
<dbReference type="EMBL" id="HBIA01004824">
    <property type="protein sequence ID" value="CAE0230753.1"/>
    <property type="molecule type" value="Transcribed_RNA"/>
</dbReference>
<feature type="compositionally biased region" description="Acidic residues" evidence="1">
    <location>
        <begin position="475"/>
        <end position="493"/>
    </location>
</feature>